<accession>A0A0V1MHM2</accession>
<evidence type="ECO:0000313" key="1">
    <source>
        <dbReference type="EMBL" id="KRZ71100.1"/>
    </source>
</evidence>
<proteinExistence type="predicted"/>
<keyword evidence="2" id="KW-1185">Reference proteome</keyword>
<gene>
    <name evidence="1" type="ORF">T10_7981</name>
</gene>
<sequence length="61" mass="7143">MQTASCVYINDDLTIAFQLSKRANRLAHPKHSIWQLKFKQAHSCSGCAEHDPEMEFFYLWV</sequence>
<comment type="caution">
    <text evidence="1">The sequence shown here is derived from an EMBL/GenBank/DDBJ whole genome shotgun (WGS) entry which is preliminary data.</text>
</comment>
<dbReference type="EMBL" id="JYDO01000102">
    <property type="protein sequence ID" value="KRZ71100.1"/>
    <property type="molecule type" value="Genomic_DNA"/>
</dbReference>
<organism evidence="1 2">
    <name type="scientific">Trichinella papuae</name>
    <dbReference type="NCBI Taxonomy" id="268474"/>
    <lineage>
        <taxon>Eukaryota</taxon>
        <taxon>Metazoa</taxon>
        <taxon>Ecdysozoa</taxon>
        <taxon>Nematoda</taxon>
        <taxon>Enoplea</taxon>
        <taxon>Dorylaimia</taxon>
        <taxon>Trichinellida</taxon>
        <taxon>Trichinellidae</taxon>
        <taxon>Trichinella</taxon>
    </lineage>
</organism>
<evidence type="ECO:0000313" key="2">
    <source>
        <dbReference type="Proteomes" id="UP000054843"/>
    </source>
</evidence>
<dbReference type="AlphaFoldDB" id="A0A0V1MHM2"/>
<protein>
    <submittedName>
        <fullName evidence="1">Uncharacterized protein</fullName>
    </submittedName>
</protein>
<dbReference type="Proteomes" id="UP000054843">
    <property type="component" value="Unassembled WGS sequence"/>
</dbReference>
<name>A0A0V1MHM2_9BILA</name>
<reference evidence="1 2" key="1">
    <citation type="submission" date="2015-01" db="EMBL/GenBank/DDBJ databases">
        <title>Evolution of Trichinella species and genotypes.</title>
        <authorList>
            <person name="Korhonen P.K."/>
            <person name="Edoardo P."/>
            <person name="Giuseppe L.R."/>
            <person name="Gasser R.B."/>
        </authorList>
    </citation>
    <scope>NUCLEOTIDE SEQUENCE [LARGE SCALE GENOMIC DNA]</scope>
    <source>
        <strain evidence="1">ISS1980</strain>
    </source>
</reference>